<dbReference type="PANTHER" id="PTHR23112:SF0">
    <property type="entry name" value="TRANSMEMBRANE PROTEIN 116"/>
    <property type="match status" value="1"/>
</dbReference>
<evidence type="ECO:0000313" key="8">
    <source>
        <dbReference type="EMBL" id="TGZ76364.1"/>
    </source>
</evidence>
<dbReference type="GO" id="GO:0007189">
    <property type="term" value="P:adenylate cyclase-activating G protein-coupled receptor signaling pathway"/>
    <property type="evidence" value="ECO:0007669"/>
    <property type="project" value="TreeGrafter"/>
</dbReference>
<feature type="transmembrane region" description="Helical" evidence="6">
    <location>
        <begin position="344"/>
        <end position="364"/>
    </location>
</feature>
<dbReference type="GO" id="GO:0005886">
    <property type="term" value="C:plasma membrane"/>
    <property type="evidence" value="ECO:0007669"/>
    <property type="project" value="TreeGrafter"/>
</dbReference>
<feature type="compositionally biased region" description="Basic and acidic residues" evidence="5">
    <location>
        <begin position="512"/>
        <end position="522"/>
    </location>
</feature>
<feature type="transmembrane region" description="Helical" evidence="6">
    <location>
        <begin position="49"/>
        <end position="66"/>
    </location>
</feature>
<proteinExistence type="predicted"/>
<feature type="transmembrane region" description="Helical" evidence="6">
    <location>
        <begin position="86"/>
        <end position="109"/>
    </location>
</feature>
<feature type="transmembrane region" description="Helical" evidence="6">
    <location>
        <begin position="384"/>
        <end position="405"/>
    </location>
</feature>
<dbReference type="GO" id="GO:0004930">
    <property type="term" value="F:G protein-coupled receptor activity"/>
    <property type="evidence" value="ECO:0007669"/>
    <property type="project" value="TreeGrafter"/>
</dbReference>
<evidence type="ECO:0000256" key="4">
    <source>
        <dbReference type="ARBA" id="ARBA00023136"/>
    </source>
</evidence>
<organism evidence="8 9">
    <name type="scientific">Ascodesmis nigricans</name>
    <dbReference type="NCBI Taxonomy" id="341454"/>
    <lineage>
        <taxon>Eukaryota</taxon>
        <taxon>Fungi</taxon>
        <taxon>Dikarya</taxon>
        <taxon>Ascomycota</taxon>
        <taxon>Pezizomycotina</taxon>
        <taxon>Pezizomycetes</taxon>
        <taxon>Pezizales</taxon>
        <taxon>Ascodesmidaceae</taxon>
        <taxon>Ascodesmis</taxon>
    </lineage>
</organism>
<dbReference type="STRING" id="341454.A0A4V3SHI5"/>
<keyword evidence="2 6" id="KW-0812">Transmembrane</keyword>
<accession>A0A4V3SHI5</accession>
<feature type="region of interest" description="Disordered" evidence="5">
    <location>
        <begin position="237"/>
        <end position="264"/>
    </location>
</feature>
<evidence type="ECO:0000259" key="7">
    <source>
        <dbReference type="PROSITE" id="PS50261"/>
    </source>
</evidence>
<dbReference type="Pfam" id="PF05462">
    <property type="entry name" value="Dicty_CAR"/>
    <property type="match status" value="1"/>
</dbReference>
<dbReference type="EMBL" id="ML220182">
    <property type="protein sequence ID" value="TGZ76364.1"/>
    <property type="molecule type" value="Genomic_DNA"/>
</dbReference>
<evidence type="ECO:0000256" key="3">
    <source>
        <dbReference type="ARBA" id="ARBA00022989"/>
    </source>
</evidence>
<evidence type="ECO:0000256" key="6">
    <source>
        <dbReference type="SAM" id="Phobius"/>
    </source>
</evidence>
<feature type="transmembrane region" description="Helical" evidence="6">
    <location>
        <begin position="20"/>
        <end position="37"/>
    </location>
</feature>
<dbReference type="PROSITE" id="PS50261">
    <property type="entry name" value="G_PROTEIN_RECEP_F2_4"/>
    <property type="match status" value="1"/>
</dbReference>
<gene>
    <name evidence="8" type="ORF">EX30DRAFT_312535</name>
</gene>
<keyword evidence="4 6" id="KW-0472">Membrane</keyword>
<protein>
    <recommendedName>
        <fullName evidence="7">G-protein coupled receptors family 2 profile 2 domain-containing protein</fullName>
    </recommendedName>
</protein>
<dbReference type="AlphaFoldDB" id="A0A4V3SHI5"/>
<dbReference type="OrthoDB" id="18453at2759"/>
<keyword evidence="9" id="KW-1185">Reference proteome</keyword>
<feature type="transmembrane region" description="Helical" evidence="6">
    <location>
        <begin position="173"/>
        <end position="196"/>
    </location>
</feature>
<feature type="compositionally biased region" description="Pro residues" evidence="5">
    <location>
        <begin position="241"/>
        <end position="253"/>
    </location>
</feature>
<evidence type="ECO:0000256" key="2">
    <source>
        <dbReference type="ARBA" id="ARBA00022692"/>
    </source>
</evidence>
<feature type="domain" description="G-protein coupled receptors family 2 profile 2" evidence="7">
    <location>
        <begin position="14"/>
        <end position="200"/>
    </location>
</feature>
<evidence type="ECO:0000256" key="5">
    <source>
        <dbReference type="SAM" id="MobiDB-lite"/>
    </source>
</evidence>
<dbReference type="GO" id="GO:0007166">
    <property type="term" value="P:cell surface receptor signaling pathway"/>
    <property type="evidence" value="ECO:0007669"/>
    <property type="project" value="InterPro"/>
</dbReference>
<evidence type="ECO:0000256" key="1">
    <source>
        <dbReference type="ARBA" id="ARBA00004141"/>
    </source>
</evidence>
<dbReference type="PANTHER" id="PTHR23112">
    <property type="entry name" value="G PROTEIN-COUPLED RECEPTOR 157-RELATED"/>
    <property type="match status" value="1"/>
</dbReference>
<reference evidence="8 9" key="1">
    <citation type="submission" date="2019-04" db="EMBL/GenBank/DDBJ databases">
        <title>Comparative genomics and transcriptomics to analyze fruiting body development in filamentous ascomycetes.</title>
        <authorList>
            <consortium name="DOE Joint Genome Institute"/>
            <person name="Lutkenhaus R."/>
            <person name="Traeger S."/>
            <person name="Breuer J."/>
            <person name="Kuo A."/>
            <person name="Lipzen A."/>
            <person name="Pangilinan J."/>
            <person name="Dilworth D."/>
            <person name="Sandor L."/>
            <person name="Poggeler S."/>
            <person name="Barry K."/>
            <person name="Grigoriev I.V."/>
            <person name="Nowrousian M."/>
        </authorList>
    </citation>
    <scope>NUCLEOTIDE SEQUENCE [LARGE SCALE GENOMIC DNA]</scope>
    <source>
        <strain evidence="8 9">CBS 389.68</strain>
    </source>
</reference>
<dbReference type="Proteomes" id="UP000298138">
    <property type="component" value="Unassembled WGS sequence"/>
</dbReference>
<name>A0A4V3SHI5_9PEZI</name>
<evidence type="ECO:0000313" key="9">
    <source>
        <dbReference type="Proteomes" id="UP000298138"/>
    </source>
</evidence>
<feature type="compositionally biased region" description="Basic residues" evidence="5">
    <location>
        <begin position="447"/>
        <end position="456"/>
    </location>
</feature>
<keyword evidence="3 6" id="KW-1133">Transmembrane helix</keyword>
<dbReference type="Gene3D" id="1.20.1070.10">
    <property type="entry name" value="Rhodopsin 7-helix transmembrane proteins"/>
    <property type="match status" value="1"/>
</dbReference>
<feature type="transmembrane region" description="Helical" evidence="6">
    <location>
        <begin position="121"/>
        <end position="143"/>
    </location>
</feature>
<dbReference type="SUPFAM" id="SSF81321">
    <property type="entry name" value="Family A G protein-coupled receptor-like"/>
    <property type="match status" value="1"/>
</dbReference>
<sequence length="574" mass="64761">MIQDNWTPRQLDILQTTSRVSSAFSLAGALFIIITFCTNRAFHRPINRLAFFASFGNIATNAGTIISRRAILEGTTSTLCQSQAMIIQWMIPADVLFCLAMALNVYLTVFKKKTTVQLRKLEPYYIVFCYLVPLIPSIVFLVYRPHGKIPIYGDATLWCWIAPEWNILRVASFYGPVWVILFITFLIYVMAGRVIFNLRSKLRFFHKNHHLHHPHHPRNRNRNCSSYLSRKFSLTSNNLPDPEPAQPPPPPPQPDDEPVDRFPDAPPGCIAINTTIDNVVQTVTTPKPALLDGHGNHRPDSRALNNDGMYTCMVTTMHTYQQQTPSQVAAAMARQKNTSEANTAAWAYCRCAMLFFLALVITWLPSSINRVYQLKNPTKSDFNLNLAAALVLPAQGFWNGLIYIVTTLPACRRYFAHIGDWVGETKDRATELVMRPFHRHSPEQHRGTGHHGHRNNHAWTNAYGGGGGGTRQKEFSFTSPYRSSGYTEADENEVWAPPGNDLESAGSAASGRKRERERERYKGGRLSPHLTDEEKFALQPSANQSEREMARGSMESLGTGESAHSGVREERRYL</sequence>
<dbReference type="InterPro" id="IPR017981">
    <property type="entry name" value="GPCR_2-like_7TM"/>
</dbReference>
<feature type="region of interest" description="Disordered" evidence="5">
    <location>
        <begin position="440"/>
        <end position="574"/>
    </location>
</feature>
<dbReference type="InParanoid" id="A0A4V3SHI5"/>
<feature type="compositionally biased region" description="Polar residues" evidence="5">
    <location>
        <begin position="475"/>
        <end position="486"/>
    </location>
</feature>
<comment type="subcellular location">
    <subcellularLocation>
        <location evidence="1">Membrane</location>
        <topology evidence="1">Multi-pass membrane protein</topology>
    </subcellularLocation>
</comment>